<organism evidence="1 2">
    <name type="scientific">Candidatus Competibacter denitrificans Run_A_D11</name>
    <dbReference type="NCBI Taxonomy" id="1400863"/>
    <lineage>
        <taxon>Bacteria</taxon>
        <taxon>Pseudomonadati</taxon>
        <taxon>Pseudomonadota</taxon>
        <taxon>Gammaproteobacteria</taxon>
        <taxon>Candidatus Competibacteraceae</taxon>
        <taxon>Candidatus Competibacter</taxon>
    </lineage>
</organism>
<dbReference type="AlphaFoldDB" id="W6MCA8"/>
<name>W6MCA8_9GAMM</name>
<dbReference type="EMBL" id="CBTJ020000027">
    <property type="protein sequence ID" value="CDI01838.1"/>
    <property type="molecule type" value="Genomic_DNA"/>
</dbReference>
<comment type="caution">
    <text evidence="1">The sequence shown here is derived from an EMBL/GenBank/DDBJ whole genome shotgun (WGS) entry which is preliminary data.</text>
</comment>
<evidence type="ECO:0000313" key="1">
    <source>
        <dbReference type="EMBL" id="CDI01838.1"/>
    </source>
</evidence>
<reference evidence="1" key="1">
    <citation type="submission" date="2013-07" db="EMBL/GenBank/DDBJ databases">
        <authorList>
            <person name="McIlroy S."/>
        </authorList>
    </citation>
    <scope>NUCLEOTIDE SEQUENCE [LARGE SCALE GENOMIC DNA]</scope>
    <source>
        <strain evidence="1">Run_A_D11</strain>
    </source>
</reference>
<protein>
    <submittedName>
        <fullName evidence="1">Uncharacterized protein</fullName>
    </submittedName>
</protein>
<dbReference type="STRING" id="1400863.BN873_210059"/>
<keyword evidence="2" id="KW-1185">Reference proteome</keyword>
<accession>W6MCA8</accession>
<sequence length="63" mass="7055">MSLLERHGCEKHSTPALRVYSTGSARETVAAWWVWRCRMDMVHQGDDGLGCLLYLPTMSLSSG</sequence>
<dbReference type="Proteomes" id="UP000035760">
    <property type="component" value="Unassembled WGS sequence"/>
</dbReference>
<reference evidence="1" key="2">
    <citation type="submission" date="2014-03" db="EMBL/GenBank/DDBJ databases">
        <title>Candidatus Competibacter-lineage genomes retrieved from metagenomes reveal functional metabolic diversity.</title>
        <authorList>
            <person name="McIlroy S.J."/>
            <person name="Albertsen M."/>
            <person name="Andresen E.K."/>
            <person name="Saunders A.M."/>
            <person name="Kristiansen R."/>
            <person name="Stokholm-Bjerregaard M."/>
            <person name="Nielsen K.L."/>
            <person name="Nielsen P.H."/>
        </authorList>
    </citation>
    <scope>NUCLEOTIDE SEQUENCE</scope>
    <source>
        <strain evidence="1">Run_A_D11</strain>
    </source>
</reference>
<evidence type="ECO:0000313" key="2">
    <source>
        <dbReference type="Proteomes" id="UP000035760"/>
    </source>
</evidence>
<gene>
    <name evidence="1" type="ORF">BN873_210059</name>
</gene>
<proteinExistence type="predicted"/>